<dbReference type="PANTHER" id="PTHR23317:SF26">
    <property type="entry name" value="ZIZIMIN, ISOFORM K"/>
    <property type="match status" value="1"/>
</dbReference>
<accession>A0ABL0EJY0</accession>
<dbReference type="EMBL" id="ACPB03001106">
    <property type="status" value="NOT_ANNOTATED_CDS"/>
    <property type="molecule type" value="Genomic_DNA"/>
</dbReference>
<dbReference type="Pfam" id="PF00169">
    <property type="entry name" value="PH"/>
    <property type="match status" value="1"/>
</dbReference>
<dbReference type="SUPFAM" id="SSF50729">
    <property type="entry name" value="PH domain-like"/>
    <property type="match status" value="1"/>
</dbReference>
<evidence type="ECO:0000313" key="6">
    <source>
        <dbReference type="EnsemblMetazoa" id="RPRC017881.P205"/>
    </source>
</evidence>
<organism evidence="6 7">
    <name type="scientific">Rhodnius prolixus</name>
    <name type="common">Triatomid bug</name>
    <dbReference type="NCBI Taxonomy" id="13249"/>
    <lineage>
        <taxon>Eukaryota</taxon>
        <taxon>Metazoa</taxon>
        <taxon>Ecdysozoa</taxon>
        <taxon>Arthropoda</taxon>
        <taxon>Hexapoda</taxon>
        <taxon>Insecta</taxon>
        <taxon>Pterygota</taxon>
        <taxon>Neoptera</taxon>
        <taxon>Paraneoptera</taxon>
        <taxon>Hemiptera</taxon>
        <taxon>Heteroptera</taxon>
        <taxon>Panheteroptera</taxon>
        <taxon>Cimicomorpha</taxon>
        <taxon>Reduviidae</taxon>
        <taxon>Triatominae</taxon>
        <taxon>Rhodnius</taxon>
    </lineage>
</organism>
<feature type="region of interest" description="Disordered" evidence="2">
    <location>
        <begin position="281"/>
        <end position="300"/>
    </location>
</feature>
<feature type="domain" description="C2 DOCK-type" evidence="4">
    <location>
        <begin position="632"/>
        <end position="804"/>
    </location>
</feature>
<dbReference type="InterPro" id="IPR027007">
    <property type="entry name" value="C2_DOCK-type_domain"/>
</dbReference>
<evidence type="ECO:0008006" key="8">
    <source>
        <dbReference type="Google" id="ProtNLM"/>
    </source>
</evidence>
<dbReference type="PROSITE" id="PS50003">
    <property type="entry name" value="PH_DOMAIN"/>
    <property type="match status" value="1"/>
</dbReference>
<feature type="compositionally biased region" description="Polar residues" evidence="2">
    <location>
        <begin position="286"/>
        <end position="300"/>
    </location>
</feature>
<dbReference type="InterPro" id="IPR011993">
    <property type="entry name" value="PH-like_dom_sf"/>
</dbReference>
<evidence type="ECO:0000259" key="5">
    <source>
        <dbReference type="PROSITE" id="PS51746"/>
    </source>
</evidence>
<dbReference type="InterPro" id="IPR001932">
    <property type="entry name" value="PPM-type_phosphatase-like_dom"/>
</dbReference>
<dbReference type="Gene3D" id="2.30.29.30">
    <property type="entry name" value="Pleckstrin-homology domain (PH domain)/Phosphotyrosine-binding domain (PTB)"/>
    <property type="match status" value="1"/>
</dbReference>
<dbReference type="CDD" id="cd13267">
    <property type="entry name" value="PH_DOCK-D"/>
    <property type="match status" value="1"/>
</dbReference>
<dbReference type="InterPro" id="IPR001849">
    <property type="entry name" value="PH_domain"/>
</dbReference>
<dbReference type="InterPro" id="IPR026791">
    <property type="entry name" value="DOCK"/>
</dbReference>
<dbReference type="SUPFAM" id="SSF81606">
    <property type="entry name" value="PP2C-like"/>
    <property type="match status" value="1"/>
</dbReference>
<keyword evidence="7" id="KW-1185">Reference proteome</keyword>
<dbReference type="SMART" id="SM00233">
    <property type="entry name" value="PH"/>
    <property type="match status" value="1"/>
</dbReference>
<dbReference type="Gene3D" id="2.60.40.150">
    <property type="entry name" value="C2 domain"/>
    <property type="match status" value="1"/>
</dbReference>
<dbReference type="PROSITE" id="PS51650">
    <property type="entry name" value="C2_DOCK"/>
    <property type="match status" value="1"/>
</dbReference>
<dbReference type="Pfam" id="PF14429">
    <property type="entry name" value="DOCK-C2"/>
    <property type="match status" value="1"/>
</dbReference>
<evidence type="ECO:0000313" key="7">
    <source>
        <dbReference type="Proteomes" id="UP000015103"/>
    </source>
</evidence>
<feature type="domain" description="PPM-type phosphatase" evidence="5">
    <location>
        <begin position="720"/>
        <end position="944"/>
    </location>
</feature>
<reference evidence="6" key="1">
    <citation type="submission" date="2025-05" db="UniProtKB">
        <authorList>
            <consortium name="EnsemblMetazoa"/>
        </authorList>
    </citation>
    <scope>IDENTIFICATION</scope>
</reference>
<dbReference type="Pfam" id="PF00481">
    <property type="entry name" value="PP2C"/>
    <property type="match status" value="1"/>
</dbReference>
<proteinExistence type="inferred from homology"/>
<dbReference type="Proteomes" id="UP000015103">
    <property type="component" value="Unassembled WGS sequence"/>
</dbReference>
<dbReference type="InterPro" id="IPR021816">
    <property type="entry name" value="DOCK_C/D_N"/>
</dbReference>
<dbReference type="InterPro" id="IPR035892">
    <property type="entry name" value="C2_domain_sf"/>
</dbReference>
<sequence>MSERKFSRGLGKPGMAAQLRETVSQAVRESAAQSKLHLVEPLDFESYILKNKTILQNDPQRELLLYPADDISQVVLPRKFRTVAATTPSNNDLNECSLFTKECIKSYISNWNLIYYKYSAYSGSYLELPKILKSDDLKDEVYEVDTDVDQVDEDLCRTDGVTKQGYLMKGPEVGSDRMFPNIGSKSFKRRYCYLRREVDGTYILELHKDEKKGEAKATIVMDFCNEVVKNTKRGKLCFELHMTAGHKSFCLAADNEQDLIDWISKLQLVLHQNKLQEEKRAGSLERTCSTTSLPQTPGNETKNMYGTLRGLEQSVNPQLMKYARETDTSIALARRDNRRRLFSVYPFMPHTKPSAGCESSEPYREYFGQRVLVKCVSLRFRLQAPLTDDKEVLTQIEPYMLSICLFDAKEGRKLTESFHWEVACDAVSGMIIKPEGPSVSLLSEYNLPEGWIRNPSQAVFSVSNVHPDIYLVVRIEKILQGSITQSSEPYTRTTKDPRLGLKVHRTIQAVAARLGKYRMPFAWTARPLFRLYSNEPDTISDFPGIYRQEAGKLKDEELLKLLSDYRKPDKLNKLPVIPGWLQIKVEPLTDLPQNCLTSSLCPLKPFPVPPACEPTVEIAELSPETHPYTAFTNHLYVYPQSLAFDAQKSFSRARNIACIVQLRDSDQANCQSLPCIYSKDSKELVSWVSCCVLHHNTSPAWYDEIKISLPINLTPSHHLHFTFLHISIEGSKKRDTGPETPVGYAWIPLLLKNRLNVDDQSIPVAANLPPGYLAVQPLGLGKGVRTTVLIALVEGSKLIVANVGDSRGVMCDFKGRAIPLSFDHKPQQSREKKRIEEAGGSVTFNGVWRVAGILATSRAMGDYPLKDKKLVIADPDILTFDLSDHKPQFLILASDGLWDTFSNEEAVSFIKSRLHEPHFGAKSITLQSYYRGSLDNITVLIINLSKHSWV</sequence>
<dbReference type="PROSITE" id="PS51746">
    <property type="entry name" value="PPM_2"/>
    <property type="match status" value="1"/>
</dbReference>
<dbReference type="SMART" id="SM00332">
    <property type="entry name" value="PP2Cc"/>
    <property type="match status" value="1"/>
</dbReference>
<name>A0ABL0EJY0_RHOPR</name>
<dbReference type="Pfam" id="PF11878">
    <property type="entry name" value="DOCK_C-D_N"/>
    <property type="match status" value="1"/>
</dbReference>
<dbReference type="PANTHER" id="PTHR23317">
    <property type="entry name" value="DEDICATOR OF CYTOKINESIS DOCK"/>
    <property type="match status" value="1"/>
</dbReference>
<dbReference type="CDD" id="cd00143">
    <property type="entry name" value="PP2Cc"/>
    <property type="match status" value="1"/>
</dbReference>
<comment type="similarity">
    <text evidence="1">Belongs to the DOCK family.</text>
</comment>
<evidence type="ECO:0000259" key="3">
    <source>
        <dbReference type="PROSITE" id="PS50003"/>
    </source>
</evidence>
<dbReference type="EMBL" id="ACPB03001105">
    <property type="status" value="NOT_ANNOTATED_CDS"/>
    <property type="molecule type" value="Genomic_DNA"/>
</dbReference>
<dbReference type="EnsemblMetazoa" id="RPRC017881.R205">
    <property type="protein sequence ID" value="RPRC017881.P205"/>
    <property type="gene ID" value="RPRC017881"/>
</dbReference>
<evidence type="ECO:0000256" key="2">
    <source>
        <dbReference type="SAM" id="MobiDB-lite"/>
    </source>
</evidence>
<evidence type="ECO:0000256" key="1">
    <source>
        <dbReference type="PROSITE-ProRule" id="PRU00983"/>
    </source>
</evidence>
<evidence type="ECO:0000259" key="4">
    <source>
        <dbReference type="PROSITE" id="PS51650"/>
    </source>
</evidence>
<dbReference type="InterPro" id="IPR036457">
    <property type="entry name" value="PPM-type-like_dom_sf"/>
</dbReference>
<protein>
    <recommendedName>
        <fullName evidence="8">PH domain-containing protein</fullName>
    </recommendedName>
</protein>
<dbReference type="Gene3D" id="3.60.40.10">
    <property type="entry name" value="PPM-type phosphatase domain"/>
    <property type="match status" value="1"/>
</dbReference>
<feature type="domain" description="PH" evidence="3">
    <location>
        <begin position="160"/>
        <end position="271"/>
    </location>
</feature>